<dbReference type="OrthoDB" id="849799at2759"/>
<evidence type="ECO:0008006" key="3">
    <source>
        <dbReference type="Google" id="ProtNLM"/>
    </source>
</evidence>
<reference evidence="1" key="1">
    <citation type="submission" date="2022-02" db="EMBL/GenBank/DDBJ databases">
        <authorList>
            <person name="Henning P.M."/>
            <person name="McCubbin A.G."/>
            <person name="Shore J.S."/>
        </authorList>
    </citation>
    <scope>NUCLEOTIDE SEQUENCE</scope>
    <source>
        <strain evidence="1">F60SS</strain>
        <tissue evidence="1">Leaves</tissue>
    </source>
</reference>
<proteinExistence type="predicted"/>
<dbReference type="PANTHER" id="PTHR33103">
    <property type="entry name" value="OS01G0153900 PROTEIN"/>
    <property type="match status" value="1"/>
</dbReference>
<name>A0A9Q0EYQ0_9ROSI</name>
<organism evidence="1 2">
    <name type="scientific">Turnera subulata</name>
    <dbReference type="NCBI Taxonomy" id="218843"/>
    <lineage>
        <taxon>Eukaryota</taxon>
        <taxon>Viridiplantae</taxon>
        <taxon>Streptophyta</taxon>
        <taxon>Embryophyta</taxon>
        <taxon>Tracheophyta</taxon>
        <taxon>Spermatophyta</taxon>
        <taxon>Magnoliopsida</taxon>
        <taxon>eudicotyledons</taxon>
        <taxon>Gunneridae</taxon>
        <taxon>Pentapetalae</taxon>
        <taxon>rosids</taxon>
        <taxon>fabids</taxon>
        <taxon>Malpighiales</taxon>
        <taxon>Passifloraceae</taxon>
        <taxon>Turnera</taxon>
    </lineage>
</organism>
<gene>
    <name evidence="1" type="ORF">Tsubulata_027665</name>
</gene>
<sequence length="617" mass="67678">MNRKKVLFAEAGKDFVDFLVHLLSLPVGTVVKLLKKAATVGCISNLYSSLEGLSETYMQPNQNKDAILTPRLAVQVSSSSLLLPDIEAHQNKIYRCPSHYQYVTHDSRNTCPSCRSTMHQEVQFVDSNKPADQGASGNGEEGYVKGLVTYMVTDDLSISPMSMISGVTLLNKFNVPNFAALDEKVVELGINEGLALLKAALLSKGKMSIKLLIDKDRKKVLFAEAEKDFVDFLIHPLYFLKKAATVGCISNLQSSLEVLCESHMLLSNLEKDAQSSHNKIYRCPSHSGYVTHDSSNTCPSCRSTRHQEVQFVGTNKSAEESPIIDGEGGGYVKGLVTYIVTDDLSIFPMSMMSGVTLLKKFNVTDFAALEEEVVEVDIDDELLIDNNRKKVLFAEAGKDFVDFLIHLLSLPVGTVVKLLKKAATVGCISNLYSSLEGLSDSYLQPNQNKDALLRPRLAVQISSSSLLLPEIPAEPPLQKKQLYRCTNNCHGYITEERGKICPSCNYYRMDQAVQFVGTNNSADKNPNTHGSEGGFVKGVVTYMVMDDLSISPMSMISGVSLLINKFNVKDFGALEEKVVQLGIDEGLELLKAALLSDAALTEVFLANKAARRASRAK</sequence>
<protein>
    <recommendedName>
        <fullName evidence="3">DUF674 domain-containing protein</fullName>
    </recommendedName>
</protein>
<feature type="non-terminal residue" evidence="1">
    <location>
        <position position="617"/>
    </location>
</feature>
<dbReference type="InterPro" id="IPR007750">
    <property type="entry name" value="DUF674"/>
</dbReference>
<dbReference type="EMBL" id="JAKUCV010007751">
    <property type="protein sequence ID" value="KAJ4822130.1"/>
    <property type="molecule type" value="Genomic_DNA"/>
</dbReference>
<evidence type="ECO:0000313" key="2">
    <source>
        <dbReference type="Proteomes" id="UP001141552"/>
    </source>
</evidence>
<accession>A0A9Q0EYQ0</accession>
<dbReference type="AlphaFoldDB" id="A0A9Q0EYQ0"/>
<dbReference type="Proteomes" id="UP001141552">
    <property type="component" value="Unassembled WGS sequence"/>
</dbReference>
<comment type="caution">
    <text evidence="1">The sequence shown here is derived from an EMBL/GenBank/DDBJ whole genome shotgun (WGS) entry which is preliminary data.</text>
</comment>
<dbReference type="PANTHER" id="PTHR33103:SF19">
    <property type="entry name" value="OS09G0544700 PROTEIN"/>
    <property type="match status" value="1"/>
</dbReference>
<evidence type="ECO:0000313" key="1">
    <source>
        <dbReference type="EMBL" id="KAJ4822130.1"/>
    </source>
</evidence>
<dbReference type="Pfam" id="PF05056">
    <property type="entry name" value="DUF674"/>
    <property type="match status" value="2"/>
</dbReference>
<keyword evidence="2" id="KW-1185">Reference proteome</keyword>
<reference evidence="1" key="2">
    <citation type="journal article" date="2023" name="Plants (Basel)">
        <title>Annotation of the Turnera subulata (Passifloraceae) Draft Genome Reveals the S-Locus Evolved after the Divergence of Turneroideae from Passifloroideae in a Stepwise Manner.</title>
        <authorList>
            <person name="Henning P.M."/>
            <person name="Roalson E.H."/>
            <person name="Mir W."/>
            <person name="McCubbin A.G."/>
            <person name="Shore J.S."/>
        </authorList>
    </citation>
    <scope>NUCLEOTIDE SEQUENCE</scope>
    <source>
        <strain evidence="1">F60SS</strain>
    </source>
</reference>